<evidence type="ECO:0000256" key="1">
    <source>
        <dbReference type="SAM" id="MobiDB-lite"/>
    </source>
</evidence>
<reference evidence="2" key="1">
    <citation type="submission" date="2021-01" db="EMBL/GenBank/DDBJ databases">
        <authorList>
            <person name="Bezrukov I."/>
        </authorList>
    </citation>
    <scope>NUCLEOTIDE SEQUENCE</scope>
</reference>
<sequence length="71" mass="7865">MLPSTTALQWAQEVTNCHDERASDNPISPIQPHESNFSSPITQITPSQSPLPNDPQDFNKSYMITTIKAVP</sequence>
<protein>
    <submittedName>
        <fullName evidence="2">Uncharacterized protein</fullName>
    </submittedName>
</protein>
<keyword evidence="3" id="KW-1185">Reference proteome</keyword>
<feature type="region of interest" description="Disordered" evidence="1">
    <location>
        <begin position="18"/>
        <end position="59"/>
    </location>
</feature>
<proteinExistence type="predicted"/>
<dbReference type="AlphaFoldDB" id="A0A8S1ZKQ0"/>
<dbReference type="EMBL" id="LR999451">
    <property type="protein sequence ID" value="CAE5959965.1"/>
    <property type="molecule type" value="Genomic_DNA"/>
</dbReference>
<dbReference type="Proteomes" id="UP000682877">
    <property type="component" value="Chromosome 1"/>
</dbReference>
<accession>A0A8S1ZKQ0</accession>
<evidence type="ECO:0000313" key="3">
    <source>
        <dbReference type="Proteomes" id="UP000682877"/>
    </source>
</evidence>
<feature type="compositionally biased region" description="Polar residues" evidence="1">
    <location>
        <begin position="25"/>
        <end position="59"/>
    </location>
</feature>
<evidence type="ECO:0000313" key="2">
    <source>
        <dbReference type="EMBL" id="CAE5959965.1"/>
    </source>
</evidence>
<organism evidence="2 3">
    <name type="scientific">Arabidopsis arenosa</name>
    <name type="common">Sand rock-cress</name>
    <name type="synonym">Cardaminopsis arenosa</name>
    <dbReference type="NCBI Taxonomy" id="38785"/>
    <lineage>
        <taxon>Eukaryota</taxon>
        <taxon>Viridiplantae</taxon>
        <taxon>Streptophyta</taxon>
        <taxon>Embryophyta</taxon>
        <taxon>Tracheophyta</taxon>
        <taxon>Spermatophyta</taxon>
        <taxon>Magnoliopsida</taxon>
        <taxon>eudicotyledons</taxon>
        <taxon>Gunneridae</taxon>
        <taxon>Pentapetalae</taxon>
        <taxon>rosids</taxon>
        <taxon>malvids</taxon>
        <taxon>Brassicales</taxon>
        <taxon>Brassicaceae</taxon>
        <taxon>Camelineae</taxon>
        <taxon>Arabidopsis</taxon>
    </lineage>
</organism>
<gene>
    <name evidence="2" type="ORF">AARE701A_LOCUS3436</name>
</gene>
<name>A0A8S1ZKQ0_ARAAE</name>